<dbReference type="PANTHER" id="PTHR11067">
    <property type="entry name" value="INOSINE TRIPHOSPHATE PYROPHOSPHATASE/HAM1 PROTEIN"/>
    <property type="match status" value="1"/>
</dbReference>
<dbReference type="InterPro" id="IPR002637">
    <property type="entry name" value="RdgB/HAM1"/>
</dbReference>
<evidence type="ECO:0000313" key="4">
    <source>
        <dbReference type="Proteomes" id="UP000078348"/>
    </source>
</evidence>
<dbReference type="AlphaFoldDB" id="A0A196S9F5"/>
<organism evidence="3 4">
    <name type="scientific">Blastocystis sp. subtype 1 (strain ATCC 50177 / NandII)</name>
    <dbReference type="NCBI Taxonomy" id="478820"/>
    <lineage>
        <taxon>Eukaryota</taxon>
        <taxon>Sar</taxon>
        <taxon>Stramenopiles</taxon>
        <taxon>Bigyra</taxon>
        <taxon>Opalozoa</taxon>
        <taxon>Opalinata</taxon>
        <taxon>Blastocystidae</taxon>
        <taxon>Blastocystis</taxon>
    </lineage>
</organism>
<evidence type="ECO:0000256" key="1">
    <source>
        <dbReference type="ARBA" id="ARBA00008023"/>
    </source>
</evidence>
<comment type="similarity">
    <text evidence="1">Belongs to the HAM1 NTPase family.</text>
</comment>
<reference evidence="3 4" key="1">
    <citation type="submission" date="2016-05" db="EMBL/GenBank/DDBJ databases">
        <title>Nuclear genome of Blastocystis sp. subtype 1 NandII.</title>
        <authorList>
            <person name="Gentekaki E."/>
            <person name="Curtis B."/>
            <person name="Stairs C."/>
            <person name="Eme L."/>
            <person name="Herman E."/>
            <person name="Klimes V."/>
            <person name="Arias M.C."/>
            <person name="Elias M."/>
            <person name="Hilliou F."/>
            <person name="Klute M."/>
            <person name="Malik S.-B."/>
            <person name="Pightling A."/>
            <person name="Rachubinski R."/>
            <person name="Salas D."/>
            <person name="Schlacht A."/>
            <person name="Suga H."/>
            <person name="Archibald J."/>
            <person name="Ball S.G."/>
            <person name="Clark G."/>
            <person name="Dacks J."/>
            <person name="Van Der Giezen M."/>
            <person name="Tsaousis A."/>
            <person name="Roger A."/>
        </authorList>
    </citation>
    <scope>NUCLEOTIDE SEQUENCE [LARGE SCALE GENOMIC DNA]</scope>
    <source>
        <strain evidence="4">ATCC 50177 / NandII</strain>
    </source>
</reference>
<comment type="caution">
    <text evidence="3">The sequence shown here is derived from an EMBL/GenBank/DDBJ whole genome shotgun (WGS) entry which is preliminary data.</text>
</comment>
<dbReference type="STRING" id="478820.A0A196S9F5"/>
<dbReference type="InterPro" id="IPR029001">
    <property type="entry name" value="ITPase-like_fam"/>
</dbReference>
<dbReference type="PANTHER" id="PTHR11067:SF9">
    <property type="entry name" value="INOSINE TRIPHOSPHATE PYROPHOSPHATASE"/>
    <property type="match status" value="1"/>
</dbReference>
<name>A0A196S9F5_BLAHN</name>
<dbReference type="SUPFAM" id="SSF52972">
    <property type="entry name" value="ITPase-like"/>
    <property type="match status" value="1"/>
</dbReference>
<sequence length="184" mass="20801">MSPSGSSIILRLNTSNQNKYKEFKRLFSKYNIDLDVSHRDVREIVSDPLSVSIHKASQLGEYVITEDTSLDIEGEKVGINVKWMMDSLSKFVGKHANWNVFLAILIQGQVHIYRGQVQGTIVNPRGDSNFGFDPVFQPVGATKTLAEDKPDEYSARAKAVESFVRDQPYAIVNPIFDWDGEYQE</sequence>
<dbReference type="EMBL" id="LXWW01000486">
    <property type="protein sequence ID" value="OAO12986.1"/>
    <property type="molecule type" value="Genomic_DNA"/>
</dbReference>
<evidence type="ECO:0000256" key="2">
    <source>
        <dbReference type="ARBA" id="ARBA00022801"/>
    </source>
</evidence>
<keyword evidence="4" id="KW-1185">Reference proteome</keyword>
<dbReference type="GO" id="GO:0005737">
    <property type="term" value="C:cytoplasm"/>
    <property type="evidence" value="ECO:0007669"/>
    <property type="project" value="TreeGrafter"/>
</dbReference>
<keyword evidence="2" id="KW-0378">Hydrolase</keyword>
<accession>A0A196S9F5</accession>
<proteinExistence type="inferred from homology"/>
<dbReference type="Pfam" id="PF01725">
    <property type="entry name" value="Ham1p_like"/>
    <property type="match status" value="1"/>
</dbReference>
<gene>
    <name evidence="3" type="ORF">AV274_5361</name>
</gene>
<evidence type="ECO:0000313" key="3">
    <source>
        <dbReference type="EMBL" id="OAO12986.1"/>
    </source>
</evidence>
<dbReference type="Proteomes" id="UP000078348">
    <property type="component" value="Unassembled WGS sequence"/>
</dbReference>
<protein>
    <submittedName>
        <fullName evidence="3">Inosine triphosphate pyrophosphatase</fullName>
    </submittedName>
</protein>
<dbReference type="GO" id="GO:0009143">
    <property type="term" value="P:nucleoside triphosphate catabolic process"/>
    <property type="evidence" value="ECO:0007669"/>
    <property type="project" value="InterPro"/>
</dbReference>
<dbReference type="GO" id="GO:0047429">
    <property type="term" value="F:nucleoside triphosphate diphosphatase activity"/>
    <property type="evidence" value="ECO:0007669"/>
    <property type="project" value="InterPro"/>
</dbReference>
<dbReference type="OrthoDB" id="6288734at2759"/>
<dbReference type="Gene3D" id="3.90.950.10">
    <property type="match status" value="1"/>
</dbReference>